<keyword evidence="3" id="KW-0813">Transport</keyword>
<evidence type="ECO:0000256" key="4">
    <source>
        <dbReference type="ARBA" id="ARBA00022475"/>
    </source>
</evidence>
<dbReference type="PANTHER" id="PTHR21716:SF53">
    <property type="entry name" value="PERMEASE PERM-RELATED"/>
    <property type="match status" value="1"/>
</dbReference>
<keyword evidence="10" id="KW-1185">Reference proteome</keyword>
<comment type="subcellular location">
    <subcellularLocation>
        <location evidence="1">Cell membrane</location>
        <topology evidence="1">Multi-pass membrane protein</topology>
    </subcellularLocation>
</comment>
<keyword evidence="5 8" id="KW-0812">Transmembrane</keyword>
<dbReference type="Pfam" id="PF01594">
    <property type="entry name" value="AI-2E_transport"/>
    <property type="match status" value="1"/>
</dbReference>
<evidence type="ECO:0000256" key="5">
    <source>
        <dbReference type="ARBA" id="ARBA00022692"/>
    </source>
</evidence>
<keyword evidence="7 8" id="KW-0472">Membrane</keyword>
<sequence>MIKLNENSRSIAEGIIIAIIALCILALFLWLIFTIRVVFVYIILAAVIALMGRPFMFLLHRKLGLGSTFSAAITILIFIVLLSVSLYYFVPLLLQQAETITSMDTTEIQAVIMDQLNALNAGLKRYKINVLDDFLKTGLDKTFDLSIITNWFSNIVNVLTNFGIGSFSVLFISFFFLKERNLFNSMLLSPIPDKATPRVAGVISDIKNLLSRYFIGLTLQVIIMFSIYYTILLAIGGIEADKALIIALLCALCNIVPYLGPFVGFFVFILLSMSNLYLQGFMFNQHILPRIYWIAGGYIVAQLVDNFVNQPLIYSRSVKSHPLEIFLILIIGGLLAGVGGIILAVPSYTILRVILKEFFSEFKFVQSITKNI</sequence>
<keyword evidence="6 8" id="KW-1133">Transmembrane helix</keyword>
<evidence type="ECO:0000256" key="6">
    <source>
        <dbReference type="ARBA" id="ARBA00022989"/>
    </source>
</evidence>
<evidence type="ECO:0000256" key="7">
    <source>
        <dbReference type="ARBA" id="ARBA00023136"/>
    </source>
</evidence>
<evidence type="ECO:0000313" key="9">
    <source>
        <dbReference type="EMBL" id="MDG4946226.1"/>
    </source>
</evidence>
<dbReference type="AlphaFoldDB" id="A0A9X4N0P6"/>
<organism evidence="9 10">
    <name type="scientific">Profundicola chukchiensis</name>
    <dbReference type="NCBI Taxonomy" id="2961959"/>
    <lineage>
        <taxon>Bacteria</taxon>
        <taxon>Pseudomonadati</taxon>
        <taxon>Bacteroidota</taxon>
        <taxon>Flavobacteriia</taxon>
        <taxon>Flavobacteriales</taxon>
        <taxon>Weeksellaceae</taxon>
        <taxon>Profundicola</taxon>
    </lineage>
</organism>
<dbReference type="InterPro" id="IPR002549">
    <property type="entry name" value="AI-2E-like"/>
</dbReference>
<comment type="caution">
    <text evidence="9">The sequence shown here is derived from an EMBL/GenBank/DDBJ whole genome shotgun (WGS) entry which is preliminary data.</text>
</comment>
<dbReference type="EMBL" id="JANCMU010000003">
    <property type="protein sequence ID" value="MDG4946226.1"/>
    <property type="molecule type" value="Genomic_DNA"/>
</dbReference>
<feature type="transmembrane region" description="Helical" evidence="8">
    <location>
        <begin position="12"/>
        <end position="33"/>
    </location>
</feature>
<dbReference type="RefSeq" id="WP_304416051.1">
    <property type="nucleotide sequence ID" value="NZ_JANAIE010000001.1"/>
</dbReference>
<evidence type="ECO:0000256" key="8">
    <source>
        <dbReference type="SAM" id="Phobius"/>
    </source>
</evidence>
<accession>A0A9X4N0P6</accession>
<keyword evidence="4" id="KW-1003">Cell membrane</keyword>
<protein>
    <submittedName>
        <fullName evidence="9">AI-2E family transporter</fullName>
    </submittedName>
</protein>
<dbReference type="PANTHER" id="PTHR21716">
    <property type="entry name" value="TRANSMEMBRANE PROTEIN"/>
    <property type="match status" value="1"/>
</dbReference>
<evidence type="ECO:0000313" key="10">
    <source>
        <dbReference type="Proteomes" id="UP001152599"/>
    </source>
</evidence>
<feature type="transmembrane region" description="Helical" evidence="8">
    <location>
        <begin position="291"/>
        <end position="313"/>
    </location>
</feature>
<feature type="transmembrane region" description="Helical" evidence="8">
    <location>
        <begin position="325"/>
        <end position="351"/>
    </location>
</feature>
<evidence type="ECO:0000256" key="1">
    <source>
        <dbReference type="ARBA" id="ARBA00004651"/>
    </source>
</evidence>
<feature type="transmembrane region" description="Helical" evidence="8">
    <location>
        <begin position="71"/>
        <end position="90"/>
    </location>
</feature>
<proteinExistence type="inferred from homology"/>
<reference evidence="9" key="1">
    <citation type="submission" date="2022-07" db="EMBL/GenBank/DDBJ databases">
        <title>Description and genome-wide analysis of Profundicola chukchiensis gen. nov., sp. nov., marine bacteria isolated from bottom sediments of the Chukchi Sea.</title>
        <authorList>
            <person name="Romanenko L."/>
            <person name="Otstavnykh N."/>
            <person name="Kurilenko V."/>
            <person name="Eremeev V."/>
            <person name="Velansky P."/>
            <person name="Mikhailov V."/>
            <person name="Isaeva M."/>
        </authorList>
    </citation>
    <scope>NUCLEOTIDE SEQUENCE</scope>
    <source>
        <strain evidence="9">KMM 9713</strain>
    </source>
</reference>
<name>A0A9X4N0P6_9FLAO</name>
<dbReference type="GO" id="GO:0005886">
    <property type="term" value="C:plasma membrane"/>
    <property type="evidence" value="ECO:0007669"/>
    <property type="project" value="UniProtKB-SubCell"/>
</dbReference>
<feature type="transmembrane region" description="Helical" evidence="8">
    <location>
        <begin position="213"/>
        <end position="238"/>
    </location>
</feature>
<feature type="transmembrane region" description="Helical" evidence="8">
    <location>
        <begin position="39"/>
        <end position="59"/>
    </location>
</feature>
<gene>
    <name evidence="9" type="ORF">NMK71_07360</name>
</gene>
<dbReference type="Proteomes" id="UP001152599">
    <property type="component" value="Unassembled WGS sequence"/>
</dbReference>
<feature type="transmembrane region" description="Helical" evidence="8">
    <location>
        <begin position="244"/>
        <end position="271"/>
    </location>
</feature>
<feature type="transmembrane region" description="Helical" evidence="8">
    <location>
        <begin position="155"/>
        <end position="177"/>
    </location>
</feature>
<evidence type="ECO:0000256" key="3">
    <source>
        <dbReference type="ARBA" id="ARBA00022448"/>
    </source>
</evidence>
<evidence type="ECO:0000256" key="2">
    <source>
        <dbReference type="ARBA" id="ARBA00009773"/>
    </source>
</evidence>
<comment type="similarity">
    <text evidence="2">Belongs to the autoinducer-2 exporter (AI-2E) (TC 2.A.86) family.</text>
</comment>